<feature type="compositionally biased region" description="Basic and acidic residues" evidence="1">
    <location>
        <begin position="119"/>
        <end position="128"/>
    </location>
</feature>
<name>A0A804QGT2_MAIZE</name>
<protein>
    <submittedName>
        <fullName evidence="2">Uncharacterized protein</fullName>
    </submittedName>
</protein>
<reference evidence="3" key="1">
    <citation type="submission" date="2015-12" db="EMBL/GenBank/DDBJ databases">
        <title>Update maize B73 reference genome by single molecule sequencing technologies.</title>
        <authorList>
            <consortium name="Maize Genome Sequencing Project"/>
            <person name="Ware D."/>
        </authorList>
    </citation>
    <scope>NUCLEOTIDE SEQUENCE [LARGE SCALE GENOMIC DNA]</scope>
    <source>
        <strain evidence="3">cv. B73</strain>
    </source>
</reference>
<feature type="region of interest" description="Disordered" evidence="1">
    <location>
        <begin position="34"/>
        <end position="71"/>
    </location>
</feature>
<feature type="compositionally biased region" description="Basic residues" evidence="1">
    <location>
        <begin position="144"/>
        <end position="155"/>
    </location>
</feature>
<feature type="region of interest" description="Disordered" evidence="1">
    <location>
        <begin position="1"/>
        <end position="21"/>
    </location>
</feature>
<feature type="compositionally biased region" description="Gly residues" evidence="1">
    <location>
        <begin position="240"/>
        <end position="257"/>
    </location>
</feature>
<proteinExistence type="predicted"/>
<evidence type="ECO:0000256" key="1">
    <source>
        <dbReference type="SAM" id="MobiDB-lite"/>
    </source>
</evidence>
<feature type="compositionally biased region" description="Basic and acidic residues" evidence="1">
    <location>
        <begin position="259"/>
        <end position="268"/>
    </location>
</feature>
<dbReference type="Gramene" id="Zm00001eb328100_T001">
    <property type="protein sequence ID" value="Zm00001eb328100_P001"/>
    <property type="gene ID" value="Zm00001eb328100"/>
</dbReference>
<sequence length="278" mass="28991">MGLAATNHLHLPSRPAASRTLKARRRRIALASRAMQSTPPPRHHMQHPTWPGTSPRCSRAQHVPPPDVCPPARRKLLANGAGLEEEGLPTQPSLASVHRFQVPAARRDATPLDRHQLAAARGNERQQERQGQGWRRAARGDMHGRHHRLRRRAARRGVGSAVPAVVVAAAGDGGTGERAASRAGGAGDRPRRARALAGRAPRVGQARVLQPPPAAGRAAVPSAAEPGGVGDEGGQEHPGDGQGDGGEVGGVGGQGHRGGAREDHREGQEEGLAVGAAP</sequence>
<feature type="compositionally biased region" description="Low complexity" evidence="1">
    <location>
        <begin position="215"/>
        <end position="226"/>
    </location>
</feature>
<keyword evidence="3" id="KW-1185">Reference proteome</keyword>
<accession>A0A804QGT2</accession>
<reference evidence="2" key="3">
    <citation type="submission" date="2021-05" db="UniProtKB">
        <authorList>
            <consortium name="EnsemblPlants"/>
        </authorList>
    </citation>
    <scope>IDENTIFICATION</scope>
    <source>
        <strain evidence="2">cv. B73</strain>
    </source>
</reference>
<organism evidence="2 3">
    <name type="scientific">Zea mays</name>
    <name type="common">Maize</name>
    <dbReference type="NCBI Taxonomy" id="4577"/>
    <lineage>
        <taxon>Eukaryota</taxon>
        <taxon>Viridiplantae</taxon>
        <taxon>Streptophyta</taxon>
        <taxon>Embryophyta</taxon>
        <taxon>Tracheophyta</taxon>
        <taxon>Spermatophyta</taxon>
        <taxon>Magnoliopsida</taxon>
        <taxon>Liliopsida</taxon>
        <taxon>Poales</taxon>
        <taxon>Poaceae</taxon>
        <taxon>PACMAD clade</taxon>
        <taxon>Panicoideae</taxon>
        <taxon>Andropogonodae</taxon>
        <taxon>Andropogoneae</taxon>
        <taxon>Tripsacinae</taxon>
        <taxon>Zea</taxon>
    </lineage>
</organism>
<dbReference type="Proteomes" id="UP000007305">
    <property type="component" value="Chromosome 7"/>
</dbReference>
<reference evidence="2" key="2">
    <citation type="submission" date="2019-07" db="EMBL/GenBank/DDBJ databases">
        <authorList>
            <person name="Seetharam A."/>
            <person name="Woodhouse M."/>
            <person name="Cannon E."/>
        </authorList>
    </citation>
    <scope>NUCLEOTIDE SEQUENCE [LARGE SCALE GENOMIC DNA]</scope>
    <source>
        <strain evidence="2">cv. B73</strain>
    </source>
</reference>
<feature type="region of interest" description="Disordered" evidence="1">
    <location>
        <begin position="119"/>
        <end position="156"/>
    </location>
</feature>
<feature type="compositionally biased region" description="Low complexity" evidence="1">
    <location>
        <begin position="195"/>
        <end position="204"/>
    </location>
</feature>
<evidence type="ECO:0000313" key="2">
    <source>
        <dbReference type="EnsemblPlants" id="Zm00001eb328100_P001"/>
    </source>
</evidence>
<evidence type="ECO:0000313" key="3">
    <source>
        <dbReference type="Proteomes" id="UP000007305"/>
    </source>
</evidence>
<dbReference type="AlphaFoldDB" id="A0A804QGT2"/>
<dbReference type="EnsemblPlants" id="Zm00001eb328100_T001">
    <property type="protein sequence ID" value="Zm00001eb328100_P001"/>
    <property type="gene ID" value="Zm00001eb328100"/>
</dbReference>
<feature type="region of interest" description="Disordered" evidence="1">
    <location>
        <begin position="172"/>
        <end position="278"/>
    </location>
</feature>